<dbReference type="EMBL" id="CP012036">
    <property type="protein sequence ID" value="ALF53050.1"/>
    <property type="molecule type" value="Genomic_DNA"/>
</dbReference>
<comment type="subunit">
    <text evidence="3">Monomer.</text>
</comment>
<dbReference type="GO" id="GO:0070205">
    <property type="term" value="F:2-succinyl-6-hydroxy-2,4-cyclohexadiene-1-carboxylate synthase activity"/>
    <property type="evidence" value="ECO:0007669"/>
    <property type="project" value="UniProtKB-UniRule"/>
</dbReference>
<dbReference type="PATRIC" id="fig|224013.5.peg.2337"/>
<dbReference type="UniPathway" id="UPA01057">
    <property type="reaction ID" value="UER00900"/>
</dbReference>
<dbReference type="InterPro" id="IPR022485">
    <property type="entry name" value="SHCHC_synthase_MenH"/>
</dbReference>
<dbReference type="AlphaFoldDB" id="A0A0M5MGP5"/>
<dbReference type="GO" id="GO:0016787">
    <property type="term" value="F:hydrolase activity"/>
    <property type="evidence" value="ECO:0007669"/>
    <property type="project" value="UniProtKB-KW"/>
</dbReference>
<dbReference type="UniPathway" id="UPA00995"/>
<evidence type="ECO:0000313" key="6">
    <source>
        <dbReference type="Proteomes" id="UP000062645"/>
    </source>
</evidence>
<evidence type="ECO:0000313" key="5">
    <source>
        <dbReference type="EMBL" id="ALF53050.1"/>
    </source>
</evidence>
<keyword evidence="1" id="KW-0474">Menaquinone biosynthesis</keyword>
<feature type="domain" description="AB hydrolase-1" evidence="4">
    <location>
        <begin position="19"/>
        <end position="255"/>
    </location>
</feature>
<dbReference type="GO" id="GO:0009234">
    <property type="term" value="P:menaquinone biosynthetic process"/>
    <property type="evidence" value="ECO:0007669"/>
    <property type="project" value="UniProtKB-UniRule"/>
</dbReference>
<dbReference type="SUPFAM" id="SSF53474">
    <property type="entry name" value="alpha/beta-Hydrolases"/>
    <property type="match status" value="1"/>
</dbReference>
<evidence type="ECO:0000259" key="4">
    <source>
        <dbReference type="Pfam" id="PF00561"/>
    </source>
</evidence>
<comment type="similarity">
    <text evidence="3">Belongs to the AB hydrolase superfamily. MenH family.</text>
</comment>
<keyword evidence="6" id="KW-1185">Reference proteome</keyword>
<dbReference type="HAMAP" id="MF_01660">
    <property type="entry name" value="MenH"/>
    <property type="match status" value="1"/>
</dbReference>
<dbReference type="PRINTS" id="PR00111">
    <property type="entry name" value="ABHYDROLASE"/>
</dbReference>
<protein>
    <recommendedName>
        <fullName evidence="3">Putative 2-succinyl-6-hydroxy-2,4-cyclohexadiene-1-carboxylate synthase</fullName>
        <shortName evidence="3">SHCHC synthase</shortName>
        <ecNumber evidence="3">4.2.99.20</ecNumber>
    </recommendedName>
</protein>
<comment type="function">
    <text evidence="3">Catalyzes a proton abstraction reaction that results in 2,5-elimination of pyruvate from 2-succinyl-5-enolpyruvyl-6-hydroxy-3-cyclohexene-1-carboxylate (SEPHCHC) and the formation of 2-succinyl-6-hydroxy-2,4-cyclohexadiene-1-carboxylate (SHCHC).</text>
</comment>
<dbReference type="Pfam" id="PF00561">
    <property type="entry name" value="Abhydrolase_1"/>
    <property type="match status" value="1"/>
</dbReference>
<dbReference type="STRING" id="224013.ACX27_09645"/>
<dbReference type="Gene3D" id="3.40.50.1820">
    <property type="entry name" value="alpha/beta hydrolase"/>
    <property type="match status" value="1"/>
</dbReference>
<reference evidence="5 6" key="2">
    <citation type="journal article" date="2016" name="Genome Announc.">
        <title>Draft Genome Sequence of the N2-Fixing Cyanobacterium Nostoc piscinale CENA21, Isolated from the Brazilian Amazon Floodplain.</title>
        <authorList>
            <person name="Leao T."/>
            <person name="Guimaraes P.I."/>
            <person name="de Melo A.G."/>
            <person name="Ramos R.T."/>
            <person name="Leao P.N."/>
            <person name="Silva A."/>
            <person name="Fiore M.F."/>
            <person name="Schneider M.P."/>
        </authorList>
    </citation>
    <scope>NUCLEOTIDE SEQUENCE [LARGE SCALE GENOMIC DNA]</scope>
    <source>
        <strain evidence="5 6">CENA21</strain>
    </source>
</reference>
<keyword evidence="2 3" id="KW-0456">Lyase</keyword>
<evidence type="ECO:0000256" key="1">
    <source>
        <dbReference type="ARBA" id="ARBA00022428"/>
    </source>
</evidence>
<dbReference type="InterPro" id="IPR029058">
    <property type="entry name" value="AB_hydrolase_fold"/>
</dbReference>
<comment type="catalytic activity">
    <reaction evidence="3">
        <text>5-enolpyruvoyl-6-hydroxy-2-succinyl-cyclohex-3-ene-1-carboxylate = (1R,6R)-6-hydroxy-2-succinyl-cyclohexa-2,4-diene-1-carboxylate + pyruvate</text>
        <dbReference type="Rhea" id="RHEA:25597"/>
        <dbReference type="ChEBI" id="CHEBI:15361"/>
        <dbReference type="ChEBI" id="CHEBI:58689"/>
        <dbReference type="ChEBI" id="CHEBI:58818"/>
        <dbReference type="EC" id="4.2.99.20"/>
    </reaction>
</comment>
<dbReference type="PANTHER" id="PTHR42916">
    <property type="entry name" value="2-SUCCINYL-5-ENOLPYRUVYL-6-HYDROXY-3-CYCLOHEXENE-1-CARBOXYLATE SYNTHASE"/>
    <property type="match status" value="1"/>
</dbReference>
<keyword evidence="5" id="KW-0378">Hydrolase</keyword>
<dbReference type="KEGG" id="npz:ACX27_09645"/>
<gene>
    <name evidence="3" type="primary">menH</name>
    <name evidence="5" type="ORF">ACX27_09645</name>
</gene>
<dbReference type="OrthoDB" id="9808398at2"/>
<dbReference type="Proteomes" id="UP000062645">
    <property type="component" value="Chromosome"/>
</dbReference>
<evidence type="ECO:0000256" key="3">
    <source>
        <dbReference type="HAMAP-Rule" id="MF_01660"/>
    </source>
</evidence>
<dbReference type="EC" id="4.2.99.20" evidence="3"/>
<reference evidence="6" key="1">
    <citation type="submission" date="2015-07" db="EMBL/GenBank/DDBJ databases">
        <title>Genome Of Nitrogen-Fixing Cyanobacterium Nostoc piscinale CENA21 From Solimoes/Amazon River Floodplain Sediments And Comparative Genomics To Uncover Biosynthetic Natural Products Potential.</title>
        <authorList>
            <person name="Leao T.F."/>
            <person name="Leao P.N."/>
            <person name="Guimaraes P.I."/>
            <person name="de Melo A.G.C."/>
            <person name="Ramos R.T.J."/>
            <person name="Silva A."/>
            <person name="Fiore M.F."/>
            <person name="Schneider M.P.C."/>
        </authorList>
    </citation>
    <scope>NUCLEOTIDE SEQUENCE [LARGE SCALE GENOMIC DNA]</scope>
    <source>
        <strain evidence="6">CENA21</strain>
    </source>
</reference>
<dbReference type="PANTHER" id="PTHR42916:SF1">
    <property type="entry name" value="PROTEIN PHYLLO, CHLOROPLASTIC"/>
    <property type="match status" value="1"/>
</dbReference>
<dbReference type="InterPro" id="IPR000073">
    <property type="entry name" value="AB_hydrolase_1"/>
</dbReference>
<comment type="pathway">
    <text evidence="3">Quinol/quinone metabolism; 1,4-dihydroxy-2-naphthoate biosynthesis; 1,4-dihydroxy-2-naphthoate from chorismate: step 3/7.</text>
</comment>
<evidence type="ECO:0000256" key="2">
    <source>
        <dbReference type="ARBA" id="ARBA00023239"/>
    </source>
</evidence>
<sequence length="269" mass="31038">MSENYKFHYQLINHPNKPYIIFLHGFIGRLDEFDEVIKLLGTEFSYLTIDLPGHGKTQVFGGDKYYSIEQTAQALINLLNELHIPKCFLVGYSMGGRLTLYMTLHFPERFEKVILESASPGLATEQEQLERIKKDEQIARKLSRCISKDEFREFLLNWYNQPIFGSIKNHPAFDRMLASRLQNQPLELAKSLRIMGTGSQPALWHKLKDNTVPLLLLVGHNDEKFININTEIAIKCTVAKLEIISNSAHNIHLENTLEFVQHIQEFLAI</sequence>
<accession>A0A0M5MGP5</accession>
<proteinExistence type="inferred from homology"/>
<dbReference type="RefSeq" id="WP_062291427.1">
    <property type="nucleotide sequence ID" value="NZ_CP012036.1"/>
</dbReference>
<dbReference type="GO" id="GO:0042372">
    <property type="term" value="P:phylloquinone biosynthetic process"/>
    <property type="evidence" value="ECO:0007669"/>
    <property type="project" value="UniProtKB-UniRule"/>
</dbReference>
<comment type="pathway">
    <text evidence="3">Cofactor biosynthesis; phylloquinone biosynthesis.</text>
</comment>
<organism evidence="5 6">
    <name type="scientific">Nostoc piscinale CENA21</name>
    <dbReference type="NCBI Taxonomy" id="224013"/>
    <lineage>
        <taxon>Bacteria</taxon>
        <taxon>Bacillati</taxon>
        <taxon>Cyanobacteriota</taxon>
        <taxon>Cyanophyceae</taxon>
        <taxon>Nostocales</taxon>
        <taxon>Nostocaceae</taxon>
        <taxon>Nostoc</taxon>
    </lineage>
</organism>
<dbReference type="NCBIfam" id="TIGR03695">
    <property type="entry name" value="menH_SHCHC"/>
    <property type="match status" value="1"/>
</dbReference>
<name>A0A0M5MGP5_9NOSO</name>